<keyword evidence="1" id="KW-0812">Transmembrane</keyword>
<dbReference type="EMBL" id="SRJC01000002">
    <property type="protein sequence ID" value="TGB02640.1"/>
    <property type="molecule type" value="Genomic_DNA"/>
</dbReference>
<keyword evidence="1" id="KW-0472">Membrane</keyword>
<feature type="transmembrane region" description="Helical" evidence="1">
    <location>
        <begin position="16"/>
        <end position="34"/>
    </location>
</feature>
<name>A0A4Z0GZC1_9BACI</name>
<proteinExistence type="predicted"/>
<dbReference type="AlphaFoldDB" id="A0A4Z0GZC1"/>
<feature type="transmembrane region" description="Helical" evidence="1">
    <location>
        <begin position="54"/>
        <end position="80"/>
    </location>
</feature>
<organism evidence="2 3">
    <name type="scientific">Halobacillus salinus</name>
    <dbReference type="NCBI Taxonomy" id="192814"/>
    <lineage>
        <taxon>Bacteria</taxon>
        <taxon>Bacillati</taxon>
        <taxon>Bacillota</taxon>
        <taxon>Bacilli</taxon>
        <taxon>Bacillales</taxon>
        <taxon>Bacillaceae</taxon>
        <taxon>Halobacillus</taxon>
    </lineage>
</organism>
<comment type="caution">
    <text evidence="2">The sequence shown here is derived from an EMBL/GenBank/DDBJ whole genome shotgun (WGS) entry which is preliminary data.</text>
</comment>
<evidence type="ECO:0000313" key="2">
    <source>
        <dbReference type="EMBL" id="TGB02640.1"/>
    </source>
</evidence>
<dbReference type="CDD" id="cd21809">
    <property type="entry name" value="ABC-2_lan_permease-like"/>
    <property type="match status" value="1"/>
</dbReference>
<dbReference type="Proteomes" id="UP000297982">
    <property type="component" value="Unassembled WGS sequence"/>
</dbReference>
<feature type="transmembrane region" description="Helical" evidence="1">
    <location>
        <begin position="146"/>
        <end position="164"/>
    </location>
</feature>
<keyword evidence="1" id="KW-1133">Transmembrane helix</keyword>
<feature type="transmembrane region" description="Helical" evidence="1">
    <location>
        <begin position="101"/>
        <end position="134"/>
    </location>
</feature>
<evidence type="ECO:0000313" key="3">
    <source>
        <dbReference type="Proteomes" id="UP000297982"/>
    </source>
</evidence>
<dbReference type="RefSeq" id="WP_135327619.1">
    <property type="nucleotide sequence ID" value="NZ_SRJC01000002.1"/>
</dbReference>
<feature type="transmembrane region" description="Helical" evidence="1">
    <location>
        <begin position="171"/>
        <end position="187"/>
    </location>
</feature>
<gene>
    <name evidence="2" type="ORF">E4663_10780</name>
</gene>
<keyword evidence="3" id="KW-1185">Reference proteome</keyword>
<evidence type="ECO:0000256" key="1">
    <source>
        <dbReference type="SAM" id="Phobius"/>
    </source>
</evidence>
<dbReference type="STRING" id="192814.GCA_900166575_03034"/>
<feature type="transmembrane region" description="Helical" evidence="1">
    <location>
        <begin position="207"/>
        <end position="226"/>
    </location>
</feature>
<sequence length="234" mass="26295">MLQALQAETLKLKRKWFWFLVFLGPFGVIALQVVNYGVRYDWIMRTYPDQWGRLISFTNLFVSPALLLGMAILASQLATLEHKQGSWKQILALPVRRRDVFVAKFLVIAGMISVSSFLLFIGTILLGAGLGFGWDAPVLAIAENSFYPMLAGLPILALQVWLSIIKQNQSGPLSIGIFGAVFSMYSYEVPNWVIWKWPLLFPDKDPFPYVAMGILVGVLVLVLGVIDFQRRDIA</sequence>
<accession>A0A4Z0GZC1</accession>
<dbReference type="Pfam" id="PF12730">
    <property type="entry name" value="ABC2_membrane_4"/>
    <property type="match status" value="1"/>
</dbReference>
<protein>
    <submittedName>
        <fullName evidence="2">Permease</fullName>
    </submittedName>
</protein>
<reference evidence="2 3" key="1">
    <citation type="journal article" date="2003" name="Int. J. Syst. Evol. Microbiol.">
        <title>Halobacillus salinus sp. nov., isolated from a salt lake on the coast of the East Sea in Korea.</title>
        <authorList>
            <person name="Yoon J.H."/>
            <person name="Kang K.H."/>
            <person name="Park Y.H."/>
        </authorList>
    </citation>
    <scope>NUCLEOTIDE SEQUENCE [LARGE SCALE GENOMIC DNA]</scope>
    <source>
        <strain evidence="2 3">HSL-3</strain>
    </source>
</reference>